<dbReference type="Proteomes" id="UP000294830">
    <property type="component" value="Unassembled WGS sequence"/>
</dbReference>
<protein>
    <submittedName>
        <fullName evidence="2">Uncharacterized protein</fullName>
    </submittedName>
</protein>
<dbReference type="OrthoDB" id="1360222at2"/>
<evidence type="ECO:0000313" key="2">
    <source>
        <dbReference type="EMBL" id="TCN62105.1"/>
    </source>
</evidence>
<accession>A0A4R2E415</accession>
<keyword evidence="3" id="KW-1185">Reference proteome</keyword>
<proteinExistence type="predicted"/>
<evidence type="ECO:0000256" key="1">
    <source>
        <dbReference type="SAM" id="MobiDB-lite"/>
    </source>
</evidence>
<gene>
    <name evidence="2" type="ORF">CLV25_12017</name>
</gene>
<dbReference type="RefSeq" id="WP_131840480.1">
    <property type="nucleotide sequence ID" value="NZ_SLWB01000020.1"/>
</dbReference>
<name>A0A4R2E415_9BACT</name>
<sequence>MTKRKYRGTDSQMLMAAYLIADRGIEKAQLLAERRPQWADPFFPNLKAKINEAFSKNMGVDILAYQQEATAKVKGIIATAHRGIMDLKAEIEVGFRSSPTRRSVLLTELGYDKLPKKNISQSQYVQLLATLRANLTPAVKAELLEVGANPAAIDALLQLAQQLIEANDRQESLKTNRKILNAGNIAELNALYDEVTAVCKLVATYFAGNQTMKEHFSFAKALKAQGYMRRSKKKEPSASPTKPEAAAPNPQASSHGASIAPTLIDGAPSATVANEKAAAADE</sequence>
<feature type="region of interest" description="Disordered" evidence="1">
    <location>
        <begin position="229"/>
        <end position="265"/>
    </location>
</feature>
<dbReference type="EMBL" id="SLWB01000020">
    <property type="protein sequence ID" value="TCN62105.1"/>
    <property type="molecule type" value="Genomic_DNA"/>
</dbReference>
<organism evidence="2 3">
    <name type="scientific">Acetobacteroides hydrogenigenes</name>
    <dbReference type="NCBI Taxonomy" id="979970"/>
    <lineage>
        <taxon>Bacteria</taxon>
        <taxon>Pseudomonadati</taxon>
        <taxon>Bacteroidota</taxon>
        <taxon>Bacteroidia</taxon>
        <taxon>Bacteroidales</taxon>
        <taxon>Rikenellaceae</taxon>
        <taxon>Acetobacteroides</taxon>
    </lineage>
</organism>
<evidence type="ECO:0000313" key="3">
    <source>
        <dbReference type="Proteomes" id="UP000294830"/>
    </source>
</evidence>
<comment type="caution">
    <text evidence="2">The sequence shown here is derived from an EMBL/GenBank/DDBJ whole genome shotgun (WGS) entry which is preliminary data.</text>
</comment>
<dbReference type="AlphaFoldDB" id="A0A4R2E415"/>
<reference evidence="2 3" key="1">
    <citation type="submission" date="2019-03" db="EMBL/GenBank/DDBJ databases">
        <title>Genomic Encyclopedia of Archaeal and Bacterial Type Strains, Phase II (KMG-II): from individual species to whole genera.</title>
        <authorList>
            <person name="Goeker M."/>
        </authorList>
    </citation>
    <scope>NUCLEOTIDE SEQUENCE [LARGE SCALE GENOMIC DNA]</scope>
    <source>
        <strain evidence="2 3">RL-C</strain>
    </source>
</reference>